<keyword evidence="2" id="KW-1185">Reference proteome</keyword>
<name>A0A1W6JUR5_9CAUD</name>
<evidence type="ECO:0000313" key="1">
    <source>
        <dbReference type="EMBL" id="ARM71011.1"/>
    </source>
</evidence>
<gene>
    <name evidence="1" type="ORF">pVco5_023</name>
</gene>
<proteinExistence type="predicted"/>
<dbReference type="EMBL" id="KY612839">
    <property type="protein sequence ID" value="ARM71011.1"/>
    <property type="molecule type" value="Genomic_DNA"/>
</dbReference>
<evidence type="ECO:0000313" key="2">
    <source>
        <dbReference type="Proteomes" id="UP000225564"/>
    </source>
</evidence>
<accession>A0A1W6JUR5</accession>
<reference evidence="1 2" key="1">
    <citation type="submission" date="2017-02" db="EMBL/GenBank/DDBJ databases">
        <title>Comeplete genome sequence of Bacteriophage pVco-5, that infects Vibrio corallilyticus.</title>
        <authorList>
            <person name="Kim H.J."/>
            <person name="Park S.C."/>
        </authorList>
    </citation>
    <scope>NUCLEOTIDE SEQUENCE [LARGE SCALE GENOMIC DNA]</scope>
</reference>
<protein>
    <submittedName>
        <fullName evidence="1">Uncharacterized protein</fullName>
    </submittedName>
</protein>
<dbReference type="Proteomes" id="UP000225564">
    <property type="component" value="Segment"/>
</dbReference>
<organism evidence="1 2">
    <name type="scientific">Vibrio phage pVco-5</name>
    <dbReference type="NCBI Taxonomy" id="1965485"/>
    <lineage>
        <taxon>Viruses</taxon>
        <taxon>Duplodnaviria</taxon>
        <taxon>Heunggongvirae</taxon>
        <taxon>Uroviricota</taxon>
        <taxon>Caudoviricetes</taxon>
        <taxon>Schitoviridae</taxon>
        <taxon>Vicoquintavirus</taxon>
        <taxon>Vicoquintavirus Pvco5</taxon>
    </lineage>
</organism>
<sequence>MKLIKTTMMQYQGFTVYEDGLEMARTAAQLDVVIEPSKSINIRVAFIYETN</sequence>